<keyword evidence="4" id="KW-1185">Reference proteome</keyword>
<dbReference type="EMBL" id="JBBPBF010000037">
    <property type="protein sequence ID" value="KAK7607328.1"/>
    <property type="molecule type" value="Genomic_DNA"/>
</dbReference>
<reference evidence="3 4" key="1">
    <citation type="submission" date="2024-04" db="EMBL/GenBank/DDBJ databases">
        <title>Phyllosticta paracitricarpa is synonymous to the EU quarantine fungus P. citricarpa based on phylogenomic analyses.</title>
        <authorList>
            <consortium name="Lawrence Berkeley National Laboratory"/>
            <person name="Van ingen-buijs V.A."/>
            <person name="Van westerhoven A.C."/>
            <person name="Haridas S."/>
            <person name="Skiadas P."/>
            <person name="Martin F."/>
            <person name="Groenewald J.Z."/>
            <person name="Crous P.W."/>
            <person name="Seidl M.F."/>
        </authorList>
    </citation>
    <scope>NUCLEOTIDE SEQUENCE [LARGE SCALE GENOMIC DNA]</scope>
    <source>
        <strain evidence="3 4">CBS 141358</strain>
    </source>
</reference>
<sequence>MPPARCEAMAFFCSLRHLHRRRRRCCRRYHASQLAEHDGHAYVDRGRTDASSVSQLAAQGTASSWTLAIASLYTHIPSVARMLTTYLPPHLPTYPGRQQHKTTATSRHPPLPSSTRRHGYIARQSSNEHRSEGAKASGARLLSVRRGNYFDMVGMLVSFFFFFFLTLDELEFRRGGQTTCFSLRYSFSVLGPAPGPICAWEPSRLADRRGGDIGTGGHWGAVRRDSSGDEKLLDEEVK</sequence>
<evidence type="ECO:0000256" key="1">
    <source>
        <dbReference type="SAM" id="MobiDB-lite"/>
    </source>
</evidence>
<feature type="compositionally biased region" description="Basic and acidic residues" evidence="1">
    <location>
        <begin position="222"/>
        <end position="238"/>
    </location>
</feature>
<proteinExistence type="predicted"/>
<dbReference type="Proteomes" id="UP001367316">
    <property type="component" value="Unassembled WGS sequence"/>
</dbReference>
<evidence type="ECO:0000313" key="4">
    <source>
        <dbReference type="Proteomes" id="UP001367316"/>
    </source>
</evidence>
<evidence type="ECO:0000256" key="2">
    <source>
        <dbReference type="SAM" id="Phobius"/>
    </source>
</evidence>
<keyword evidence="2" id="KW-0812">Transmembrane</keyword>
<organism evidence="3 4">
    <name type="scientific">Phyllosticta paracitricarpa</name>
    <dbReference type="NCBI Taxonomy" id="2016321"/>
    <lineage>
        <taxon>Eukaryota</taxon>
        <taxon>Fungi</taxon>
        <taxon>Dikarya</taxon>
        <taxon>Ascomycota</taxon>
        <taxon>Pezizomycotina</taxon>
        <taxon>Dothideomycetes</taxon>
        <taxon>Dothideomycetes incertae sedis</taxon>
        <taxon>Botryosphaeriales</taxon>
        <taxon>Phyllostictaceae</taxon>
        <taxon>Phyllosticta</taxon>
    </lineage>
</organism>
<name>A0ABR1MWM7_9PEZI</name>
<keyword evidence="2" id="KW-0472">Membrane</keyword>
<feature type="region of interest" description="Disordered" evidence="1">
    <location>
        <begin position="211"/>
        <end position="238"/>
    </location>
</feature>
<feature type="transmembrane region" description="Helical" evidence="2">
    <location>
        <begin position="149"/>
        <end position="167"/>
    </location>
</feature>
<feature type="region of interest" description="Disordered" evidence="1">
    <location>
        <begin position="93"/>
        <end position="117"/>
    </location>
</feature>
<accession>A0ABR1MWM7</accession>
<evidence type="ECO:0000313" key="3">
    <source>
        <dbReference type="EMBL" id="KAK7607328.1"/>
    </source>
</evidence>
<gene>
    <name evidence="3" type="ORF">JOL62DRAFT_275789</name>
</gene>
<protein>
    <submittedName>
        <fullName evidence="3">Uncharacterized protein</fullName>
    </submittedName>
</protein>
<keyword evidence="2" id="KW-1133">Transmembrane helix</keyword>
<comment type="caution">
    <text evidence="3">The sequence shown here is derived from an EMBL/GenBank/DDBJ whole genome shotgun (WGS) entry which is preliminary data.</text>
</comment>